<dbReference type="EMBL" id="ACFU01000009">
    <property type="protein sequence ID" value="EEF14151.1"/>
    <property type="molecule type" value="Genomic_DNA"/>
</dbReference>
<comment type="caution">
    <text evidence="1">The sequence shown here is derived from an EMBL/GenBank/DDBJ whole genome shotgun (WGS) entry which is preliminary data.</text>
</comment>
<accession>B9D1G8</accession>
<evidence type="ECO:0000313" key="2">
    <source>
        <dbReference type="Proteomes" id="UP000003082"/>
    </source>
</evidence>
<evidence type="ECO:0000313" key="1">
    <source>
        <dbReference type="EMBL" id="EEF14151.1"/>
    </source>
</evidence>
<proteinExistence type="predicted"/>
<sequence>MSSLDLKFLHNIQIHLKNTSPLNFAAACLESAFIKTSLAASLCWF</sequence>
<name>B9D1G8_CAMRE</name>
<protein>
    <submittedName>
        <fullName evidence="1">Uncharacterized protein</fullName>
    </submittedName>
</protein>
<dbReference type="STRING" id="553218.CAMRE0001_0627"/>
<dbReference type="PROSITE" id="PS51257">
    <property type="entry name" value="PROKAR_LIPOPROTEIN"/>
    <property type="match status" value="1"/>
</dbReference>
<organism evidence="1 2">
    <name type="scientific">Campylobacter rectus RM3267</name>
    <dbReference type="NCBI Taxonomy" id="553218"/>
    <lineage>
        <taxon>Bacteria</taxon>
        <taxon>Pseudomonadati</taxon>
        <taxon>Campylobacterota</taxon>
        <taxon>Epsilonproteobacteria</taxon>
        <taxon>Campylobacterales</taxon>
        <taxon>Campylobacteraceae</taxon>
        <taxon>Campylobacter</taxon>
    </lineage>
</organism>
<gene>
    <name evidence="1" type="ORF">CAMRE0001_0627</name>
</gene>
<reference evidence="1 2" key="1">
    <citation type="submission" date="2008-08" db="EMBL/GenBank/DDBJ databases">
        <authorList>
            <person name="Madupu R."/>
            <person name="Durkin A.S."/>
            <person name="Torralba M."/>
            <person name="Methe B."/>
            <person name="Sutton G.G."/>
            <person name="Strausberg R.L."/>
            <person name="Nelson K.E."/>
        </authorList>
    </citation>
    <scope>NUCLEOTIDE SEQUENCE [LARGE SCALE GENOMIC DNA]</scope>
    <source>
        <strain evidence="1 2">RM3267</strain>
    </source>
</reference>
<dbReference type="AlphaFoldDB" id="B9D1G8"/>
<dbReference type="Proteomes" id="UP000003082">
    <property type="component" value="Unassembled WGS sequence"/>
</dbReference>
<keyword evidence="2" id="KW-1185">Reference proteome</keyword>